<dbReference type="Proteomes" id="UP001163321">
    <property type="component" value="Chromosome 4"/>
</dbReference>
<sequence length="234" mass="26197">MKQIYGLTALSPAVNYGEDHALKPVMNSASIALTLRTMLAFECGLEGSVGRLLPNKELRIHSSTTKQDLSTNEKSELFYRGPQVMLGYEDNPEANDNIFTDDGFIRTGDIGYIDDDGFLFVLNRAKELIKYKGHQVAPAKLEDVLNRYPAVSDCCCVRGKNKMGEEIPKAFVVLKHPDSPDRPTAQEIMDYMAEHVASFKKVRKVQFIDAIPKNASGKMLRRRLQEGEDRLGKA</sequence>
<name>A0ACC0W2V9_9STRA</name>
<dbReference type="EMBL" id="CM047583">
    <property type="protein sequence ID" value="KAI9912424.1"/>
    <property type="molecule type" value="Genomic_DNA"/>
</dbReference>
<keyword evidence="2" id="KW-1185">Reference proteome</keyword>
<reference evidence="1 2" key="1">
    <citation type="journal article" date="2022" name="bioRxiv">
        <title>The genome of the oomycete Peronosclerospora sorghi, a cosmopolitan pathogen of maize and sorghum, is inflated with dispersed pseudogenes.</title>
        <authorList>
            <person name="Fletcher K."/>
            <person name="Martin F."/>
            <person name="Isakeit T."/>
            <person name="Cavanaugh K."/>
            <person name="Magill C."/>
            <person name="Michelmore R."/>
        </authorList>
    </citation>
    <scope>NUCLEOTIDE SEQUENCE [LARGE SCALE GENOMIC DNA]</scope>
    <source>
        <strain evidence="1">P6</strain>
    </source>
</reference>
<comment type="caution">
    <text evidence="1">The sequence shown here is derived from an EMBL/GenBank/DDBJ whole genome shotgun (WGS) entry which is preliminary data.</text>
</comment>
<evidence type="ECO:0000313" key="1">
    <source>
        <dbReference type="EMBL" id="KAI9912424.1"/>
    </source>
</evidence>
<proteinExistence type="predicted"/>
<gene>
    <name evidence="1" type="ORF">PsorP6_005753</name>
</gene>
<organism evidence="1 2">
    <name type="scientific">Peronosclerospora sorghi</name>
    <dbReference type="NCBI Taxonomy" id="230839"/>
    <lineage>
        <taxon>Eukaryota</taxon>
        <taxon>Sar</taxon>
        <taxon>Stramenopiles</taxon>
        <taxon>Oomycota</taxon>
        <taxon>Peronosporomycetes</taxon>
        <taxon>Peronosporales</taxon>
        <taxon>Peronosporaceae</taxon>
        <taxon>Peronosclerospora</taxon>
    </lineage>
</organism>
<protein>
    <submittedName>
        <fullName evidence="1">Uncharacterized protein</fullName>
    </submittedName>
</protein>
<accession>A0ACC0W2V9</accession>
<evidence type="ECO:0000313" key="2">
    <source>
        <dbReference type="Proteomes" id="UP001163321"/>
    </source>
</evidence>